<feature type="region of interest" description="Disordered" evidence="3">
    <location>
        <begin position="1292"/>
        <end position="1327"/>
    </location>
</feature>
<accession>A0A316ZHQ4</accession>
<dbReference type="EMBL" id="KZ819283">
    <property type="protein sequence ID" value="PWO01042.1"/>
    <property type="molecule type" value="Genomic_DNA"/>
</dbReference>
<feature type="region of interest" description="Disordered" evidence="3">
    <location>
        <begin position="484"/>
        <end position="540"/>
    </location>
</feature>
<dbReference type="STRING" id="58919.A0A316ZHQ4"/>
<evidence type="ECO:0000313" key="7">
    <source>
        <dbReference type="Proteomes" id="UP000245946"/>
    </source>
</evidence>
<feature type="compositionally biased region" description="Low complexity" evidence="3">
    <location>
        <begin position="416"/>
        <end position="440"/>
    </location>
</feature>
<dbReference type="GO" id="GO:0005886">
    <property type="term" value="C:plasma membrane"/>
    <property type="evidence" value="ECO:0007669"/>
    <property type="project" value="TreeGrafter"/>
</dbReference>
<feature type="region of interest" description="Disordered" evidence="3">
    <location>
        <begin position="412"/>
        <end position="456"/>
    </location>
</feature>
<name>A0A316ZHQ4_9BASI</name>
<dbReference type="InterPro" id="IPR000651">
    <property type="entry name" value="Ras-like_Gua-exchang_fac_N"/>
</dbReference>
<feature type="compositionally biased region" description="Polar residues" evidence="3">
    <location>
        <begin position="718"/>
        <end position="728"/>
    </location>
</feature>
<feature type="compositionally biased region" description="Polar residues" evidence="3">
    <location>
        <begin position="244"/>
        <end position="263"/>
    </location>
</feature>
<feature type="region of interest" description="Disordered" evidence="3">
    <location>
        <begin position="994"/>
        <end position="1022"/>
    </location>
</feature>
<feature type="compositionally biased region" description="Polar residues" evidence="3">
    <location>
        <begin position="1312"/>
        <end position="1327"/>
    </location>
</feature>
<evidence type="ECO:0000259" key="5">
    <source>
        <dbReference type="PROSITE" id="PS50212"/>
    </source>
</evidence>
<dbReference type="Pfam" id="PF00618">
    <property type="entry name" value="RasGEF_N"/>
    <property type="match status" value="1"/>
</dbReference>
<feature type="region of interest" description="Disordered" evidence="3">
    <location>
        <begin position="238"/>
        <end position="391"/>
    </location>
</feature>
<feature type="region of interest" description="Disordered" evidence="3">
    <location>
        <begin position="886"/>
        <end position="937"/>
    </location>
</feature>
<dbReference type="Proteomes" id="UP000245946">
    <property type="component" value="Unassembled WGS sequence"/>
</dbReference>
<dbReference type="SMART" id="SM00229">
    <property type="entry name" value="RasGEFN"/>
    <property type="match status" value="1"/>
</dbReference>
<dbReference type="InterPro" id="IPR036964">
    <property type="entry name" value="RASGEF_cat_dom_sf"/>
</dbReference>
<feature type="compositionally biased region" description="Low complexity" evidence="3">
    <location>
        <begin position="137"/>
        <end position="149"/>
    </location>
</feature>
<feature type="domain" description="Ras-GEF" evidence="4">
    <location>
        <begin position="1352"/>
        <end position="1678"/>
    </location>
</feature>
<feature type="compositionally biased region" description="Basic and acidic residues" evidence="3">
    <location>
        <begin position="153"/>
        <end position="162"/>
    </location>
</feature>
<evidence type="ECO:0000259" key="4">
    <source>
        <dbReference type="PROSITE" id="PS50009"/>
    </source>
</evidence>
<feature type="compositionally biased region" description="Low complexity" evidence="3">
    <location>
        <begin position="310"/>
        <end position="323"/>
    </location>
</feature>
<feature type="region of interest" description="Disordered" evidence="3">
    <location>
        <begin position="109"/>
        <end position="223"/>
    </location>
</feature>
<keyword evidence="1 2" id="KW-0344">Guanine-nucleotide releasing factor</keyword>
<organism evidence="6 7">
    <name type="scientific">Tilletiopsis washingtonensis</name>
    <dbReference type="NCBI Taxonomy" id="58919"/>
    <lineage>
        <taxon>Eukaryota</taxon>
        <taxon>Fungi</taxon>
        <taxon>Dikarya</taxon>
        <taxon>Basidiomycota</taxon>
        <taxon>Ustilaginomycotina</taxon>
        <taxon>Exobasidiomycetes</taxon>
        <taxon>Entylomatales</taxon>
        <taxon>Entylomatales incertae sedis</taxon>
        <taxon>Tilletiopsis</taxon>
    </lineage>
</organism>
<dbReference type="Pfam" id="PF00617">
    <property type="entry name" value="RasGEF"/>
    <property type="match status" value="1"/>
</dbReference>
<dbReference type="OrthoDB" id="10254377at2759"/>
<dbReference type="PROSITE" id="PS50009">
    <property type="entry name" value="RASGEF_CAT"/>
    <property type="match status" value="1"/>
</dbReference>
<dbReference type="GO" id="GO:0007265">
    <property type="term" value="P:Ras protein signal transduction"/>
    <property type="evidence" value="ECO:0007669"/>
    <property type="project" value="TreeGrafter"/>
</dbReference>
<dbReference type="Gene3D" id="1.10.840.10">
    <property type="entry name" value="Ras guanine-nucleotide exchange factors catalytic domain"/>
    <property type="match status" value="1"/>
</dbReference>
<dbReference type="Gene3D" id="1.20.870.10">
    <property type="entry name" value="Son of sevenless (SoS) protein Chain: S domain 1"/>
    <property type="match status" value="1"/>
</dbReference>
<feature type="compositionally biased region" description="Low complexity" evidence="3">
    <location>
        <begin position="916"/>
        <end position="927"/>
    </location>
</feature>
<evidence type="ECO:0000256" key="1">
    <source>
        <dbReference type="ARBA" id="ARBA00022658"/>
    </source>
</evidence>
<dbReference type="PANTHER" id="PTHR23113">
    <property type="entry name" value="GUANINE NUCLEOTIDE EXCHANGE FACTOR"/>
    <property type="match status" value="1"/>
</dbReference>
<evidence type="ECO:0000256" key="2">
    <source>
        <dbReference type="PROSITE-ProRule" id="PRU00168"/>
    </source>
</evidence>
<feature type="domain" description="N-terminal Ras-GEF" evidence="5">
    <location>
        <begin position="542"/>
        <end position="674"/>
    </location>
</feature>
<dbReference type="CDD" id="cd06224">
    <property type="entry name" value="REM"/>
    <property type="match status" value="1"/>
</dbReference>
<dbReference type="PROSITE" id="PS50212">
    <property type="entry name" value="RASGEF_NTER"/>
    <property type="match status" value="1"/>
</dbReference>
<dbReference type="InterPro" id="IPR023578">
    <property type="entry name" value="Ras_GEF_dom_sf"/>
</dbReference>
<feature type="compositionally biased region" description="Pro residues" evidence="3">
    <location>
        <begin position="530"/>
        <end position="540"/>
    </location>
</feature>
<feature type="region of interest" description="Disordered" evidence="3">
    <location>
        <begin position="1226"/>
        <end position="1246"/>
    </location>
</feature>
<evidence type="ECO:0000256" key="3">
    <source>
        <dbReference type="SAM" id="MobiDB-lite"/>
    </source>
</evidence>
<feature type="region of interest" description="Disordered" evidence="3">
    <location>
        <begin position="34"/>
        <end position="58"/>
    </location>
</feature>
<dbReference type="RefSeq" id="XP_025601320.1">
    <property type="nucleotide sequence ID" value="XM_025744862.1"/>
</dbReference>
<feature type="compositionally biased region" description="Polar residues" evidence="3">
    <location>
        <begin position="515"/>
        <end position="526"/>
    </location>
</feature>
<feature type="region of interest" description="Disordered" evidence="3">
    <location>
        <begin position="691"/>
        <end position="760"/>
    </location>
</feature>
<proteinExistence type="predicted"/>
<dbReference type="SUPFAM" id="SSF48366">
    <property type="entry name" value="Ras GEF"/>
    <property type="match status" value="1"/>
</dbReference>
<dbReference type="SMART" id="SM00147">
    <property type="entry name" value="RasGEF"/>
    <property type="match status" value="1"/>
</dbReference>
<sequence>MSAPSAAPDVETTNWNAVKLLAAKHGIHLRPYEEPASSTEAHDGAVTAHDAAEEQDLGAGTPFRITAKRLEGGRIIYRFKYRGDAPAAAPAPAAAMPKSHSETAGLASLAQRGPEGADAADAKPRKNLKGSRSIPTLRALHLLAAGAGASRTPDMRSTRVEEEEREAGSQASAPDAAESGNADARREAPRAPGRTPLLPVSRGISDSPIELRAPPRRDGRLQGGDVLGAILGLREGIVDARSPRSGTSHSRASSDSGAASMPSTRLAATPFGQHLGINGAPATPNEFVRSPIPRMLELGEPLFDDMPAFSPSSRSPQHSQGSSPRRRRQQEGDSFSSSIRERVLREAQSFESTDSAATARASDEHVRPGALSSGGKSRAWGPLDDDEHAFARSSDPETLIFDVLQHYALSNDAQGSASSSNRSSLTPSVGSGSSGPSTESTSERSAQDATTSATCGDDPRFALWAVRDPENSEGGLVLCARSGRTAPAEVPTTGPSSTPQPDGKRRSTRVADAPNRNTARPRSASRTSKVPPPPSTVFPPPDRAFLIAATPTLMVAELTSEIDNRLLADFFYTYRTFITPSALLQLLTLRFRWAMTERVEPREEARRRIVRVRTYVVLKHWLLHFFEVDFLPDRQLRQQLTDWLNALGADPRLAARPADASIVRSLKNTVRSLKAQYQSMGMSALLMHDAGRRPSSHSVQHHRTASSSSGSVHDAGSPANTSVSSAGTQEHVDLDFSDASSDDVRQSPASGRPSGAGQRGNVQLNMAAATALGSPISPTVAGNSAHRHTLAPMMPQGPAPAPQQPPTLPSSQGAISRVFVNTVGRISRFKRVLGARGAHSGAFPAVRDTVGFEGLEFEANDSGDLLFIRGGLENFINFFGLRSDDDDDSGELLSSEDGSRPGHTSSDSAGLHESETSAPARSTPASSLDLSQGEADKLSPAHEAGLGIEGLDIADESLLGATSQAPLDAANLHSLELEHKQLELSSKNELLHHTTSAQTLRSQSTAGPPERGPLSAEERQPTIMSRAFDDGRLSMMSSASSMSARPNIVQIDDITDLSSDEDDGAVRRALRRLPGARDLRMAKHVHDLEPEPARSSFDTLASGYGRPIDARSVASFSSHGHASSLGHGSYAPSIIAMQQQRAADAALHPQVIGTVTTDLFDPDEALVGYELVKGFKLDDFDSDEEEAGDIEATLRRLEGVIDEDKQRQKALRVEKLWLESCARKAREDGDAPPAEHPADADVSDAEVDSVASVRALAPDSLNAAASSDSKTELDALLDAVAASSTRDTLAAQRSQLPAVKDSAPLPLGSPTRVVSQSGRRSTARAQQTPTLGVPRGVFQLPPVHHSFLLGATSETVARQLCLIEAELFKAVSWEELVSNDWKANVGEVLDWESFYQARVRRKTEARQRGQRVGEGAVEAIVARFNLACNWVASEIVLTQNVDERAAVVAKFIRVAFKCYQQSNFASLAQIVFGLQSPWVERLRRTWAKVGMWEMRVLRDLKSFTSPLRNFRLMRNAMRDMIPEAGIDDPITFAGTRGAPASSYGASGNTAKGTVSEGCVPFFGLFISDLAVNDLLHSFVDPSCPSAPVPAHKALSRDNSFAFTPAEPHAFDHLPPLPAGVPIRPLVNVYKARTTALIVKTVLAFQQRAGLYTYTADANVYVKTLKIRCLDGNQMTQISHIAES</sequence>
<evidence type="ECO:0000313" key="6">
    <source>
        <dbReference type="EMBL" id="PWO01042.1"/>
    </source>
</evidence>
<dbReference type="InterPro" id="IPR008937">
    <property type="entry name" value="Ras-like_GEF"/>
</dbReference>
<protein>
    <submittedName>
        <fullName evidence="6">Ras GEF</fullName>
    </submittedName>
</protein>
<dbReference type="PANTHER" id="PTHR23113:SF368">
    <property type="entry name" value="CELL DIVISION CONTROL PROTEIN 25"/>
    <property type="match status" value="1"/>
</dbReference>
<reference evidence="6 7" key="1">
    <citation type="journal article" date="2018" name="Mol. Biol. Evol.">
        <title>Broad Genomic Sampling Reveals a Smut Pathogenic Ancestry of the Fungal Clade Ustilaginomycotina.</title>
        <authorList>
            <person name="Kijpornyongpan T."/>
            <person name="Mondo S.J."/>
            <person name="Barry K."/>
            <person name="Sandor L."/>
            <person name="Lee J."/>
            <person name="Lipzen A."/>
            <person name="Pangilinan J."/>
            <person name="LaButti K."/>
            <person name="Hainaut M."/>
            <person name="Henrissat B."/>
            <person name="Grigoriev I.V."/>
            <person name="Spatafora J.W."/>
            <person name="Aime M.C."/>
        </authorList>
    </citation>
    <scope>NUCLEOTIDE SEQUENCE [LARGE SCALE GENOMIC DNA]</scope>
    <source>
        <strain evidence="6 7">MCA 4186</strain>
    </source>
</reference>
<dbReference type="GeneID" id="37272406"/>
<gene>
    <name evidence="6" type="ORF">FA09DRAFT_357661</name>
</gene>
<keyword evidence="7" id="KW-1185">Reference proteome</keyword>
<feature type="compositionally biased region" description="Polar residues" evidence="3">
    <location>
        <begin position="994"/>
        <end position="1006"/>
    </location>
</feature>
<dbReference type="GO" id="GO:0005085">
    <property type="term" value="F:guanyl-nucleotide exchange factor activity"/>
    <property type="evidence" value="ECO:0007669"/>
    <property type="project" value="UniProtKB-KW"/>
</dbReference>
<dbReference type="InterPro" id="IPR001895">
    <property type="entry name" value="RASGEF_cat_dom"/>
</dbReference>